<sequence length="486" mass="54611">MPPSESSPLLSRQMAQVGHPQPSDFPTISETLLRLGDRVDRVSVEDVCSRNTADICSETAFRLLVLLELRARKQLKQKPSTEIWNCWAKNLASESDLRQLNEQVASTWIMFLDEYRTSMEIERVLWTSFLVSDYSPQRLVRVVDMLNADCPSQLISHDVVLLSLAKLWRHGPSRVASSETETMAPLGPRYDALCTPQALHFMELATHLAYFGLLVSYVMHPPFVVSWTRFELIGPREILLMVLSASVLIRPWTIFTIPFAMTLSIFLFSLPAVPFAYDVSFNILLLAFVFHTFQLHFSSPPSPLYLVKLHRSLPFVHFLAHGLYRIILPFAIFFAPIFILATVWLSMALQDTFLVGPLSIPTPMVTRTTVLFMFFTLIAAISSSLIVFITQGGRLDTDASGWDAYGIHVGLSARASFVRTVITYSAPNTFPAPFSLIHAVVIAAPSFVVRRLGLRISFDRAEKLLWRVTVGPVGLVCALVVYFLPS</sequence>
<feature type="transmembrane region" description="Helical" evidence="2">
    <location>
        <begin position="370"/>
        <end position="390"/>
    </location>
</feature>
<dbReference type="AlphaFoldDB" id="A0AAW0BW24"/>
<accession>A0AAW0BW24</accession>
<organism evidence="3 4">
    <name type="scientific">Favolaschia claudopus</name>
    <dbReference type="NCBI Taxonomy" id="2862362"/>
    <lineage>
        <taxon>Eukaryota</taxon>
        <taxon>Fungi</taxon>
        <taxon>Dikarya</taxon>
        <taxon>Basidiomycota</taxon>
        <taxon>Agaricomycotina</taxon>
        <taxon>Agaricomycetes</taxon>
        <taxon>Agaricomycetidae</taxon>
        <taxon>Agaricales</taxon>
        <taxon>Marasmiineae</taxon>
        <taxon>Mycenaceae</taxon>
        <taxon>Favolaschia</taxon>
    </lineage>
</organism>
<proteinExistence type="predicted"/>
<dbReference type="EMBL" id="JAWWNJ010000024">
    <property type="protein sequence ID" value="KAK7031337.1"/>
    <property type="molecule type" value="Genomic_DNA"/>
</dbReference>
<feature type="transmembrane region" description="Helical" evidence="2">
    <location>
        <begin position="434"/>
        <end position="452"/>
    </location>
</feature>
<feature type="transmembrane region" description="Helical" evidence="2">
    <location>
        <begin position="238"/>
        <end position="268"/>
    </location>
</feature>
<keyword evidence="2" id="KW-0812">Transmembrane</keyword>
<feature type="region of interest" description="Disordered" evidence="1">
    <location>
        <begin position="1"/>
        <end position="24"/>
    </location>
</feature>
<reference evidence="3 4" key="1">
    <citation type="journal article" date="2024" name="J Genomics">
        <title>Draft genome sequencing and assembly of Favolaschia claudopus CIRM-BRFM 2984 isolated from oak limbs.</title>
        <authorList>
            <person name="Navarro D."/>
            <person name="Drula E."/>
            <person name="Chaduli D."/>
            <person name="Cazenave R."/>
            <person name="Ahrendt S."/>
            <person name="Wang J."/>
            <person name="Lipzen A."/>
            <person name="Daum C."/>
            <person name="Barry K."/>
            <person name="Grigoriev I.V."/>
            <person name="Favel A."/>
            <person name="Rosso M.N."/>
            <person name="Martin F."/>
        </authorList>
    </citation>
    <scope>NUCLEOTIDE SEQUENCE [LARGE SCALE GENOMIC DNA]</scope>
    <source>
        <strain evidence="3 4">CIRM-BRFM 2984</strain>
    </source>
</reference>
<keyword evidence="4" id="KW-1185">Reference proteome</keyword>
<comment type="caution">
    <text evidence="3">The sequence shown here is derived from an EMBL/GenBank/DDBJ whole genome shotgun (WGS) entry which is preliminary data.</text>
</comment>
<evidence type="ECO:0000256" key="1">
    <source>
        <dbReference type="SAM" id="MobiDB-lite"/>
    </source>
</evidence>
<feature type="transmembrane region" description="Helical" evidence="2">
    <location>
        <begin position="326"/>
        <end position="349"/>
    </location>
</feature>
<dbReference type="Proteomes" id="UP001362999">
    <property type="component" value="Unassembled WGS sequence"/>
</dbReference>
<keyword evidence="2" id="KW-1133">Transmembrane helix</keyword>
<evidence type="ECO:0000313" key="4">
    <source>
        <dbReference type="Proteomes" id="UP001362999"/>
    </source>
</evidence>
<gene>
    <name evidence="3" type="ORF">R3P38DRAFT_2922914</name>
</gene>
<evidence type="ECO:0000313" key="3">
    <source>
        <dbReference type="EMBL" id="KAK7031337.1"/>
    </source>
</evidence>
<protein>
    <submittedName>
        <fullName evidence="3">Uncharacterized protein</fullName>
    </submittedName>
</protein>
<name>A0AAW0BW24_9AGAR</name>
<feature type="transmembrane region" description="Helical" evidence="2">
    <location>
        <begin position="275"/>
        <end position="297"/>
    </location>
</feature>
<feature type="compositionally biased region" description="Polar residues" evidence="1">
    <location>
        <begin position="1"/>
        <end position="14"/>
    </location>
</feature>
<evidence type="ECO:0000256" key="2">
    <source>
        <dbReference type="SAM" id="Phobius"/>
    </source>
</evidence>
<feature type="transmembrane region" description="Helical" evidence="2">
    <location>
        <begin position="464"/>
        <end position="484"/>
    </location>
</feature>
<keyword evidence="2" id="KW-0472">Membrane</keyword>